<accession>A0A2B4SQJ4</accession>
<keyword evidence="3" id="KW-1185">Reference proteome</keyword>
<feature type="compositionally biased region" description="Acidic residues" evidence="1">
    <location>
        <begin position="642"/>
        <end position="661"/>
    </location>
</feature>
<feature type="compositionally biased region" description="Acidic residues" evidence="1">
    <location>
        <begin position="687"/>
        <end position="703"/>
    </location>
</feature>
<organism evidence="2 3">
    <name type="scientific">Stylophora pistillata</name>
    <name type="common">Smooth cauliflower coral</name>
    <dbReference type="NCBI Taxonomy" id="50429"/>
    <lineage>
        <taxon>Eukaryota</taxon>
        <taxon>Metazoa</taxon>
        <taxon>Cnidaria</taxon>
        <taxon>Anthozoa</taxon>
        <taxon>Hexacorallia</taxon>
        <taxon>Scleractinia</taxon>
        <taxon>Astrocoeniina</taxon>
        <taxon>Pocilloporidae</taxon>
        <taxon>Stylophora</taxon>
    </lineage>
</organism>
<feature type="compositionally biased region" description="Low complexity" evidence="1">
    <location>
        <begin position="1"/>
        <end position="24"/>
    </location>
</feature>
<feature type="compositionally biased region" description="Acidic residues" evidence="1">
    <location>
        <begin position="710"/>
        <end position="722"/>
    </location>
</feature>
<feature type="region of interest" description="Disordered" evidence="1">
    <location>
        <begin position="1"/>
        <end position="25"/>
    </location>
</feature>
<dbReference type="Proteomes" id="UP000225706">
    <property type="component" value="Unassembled WGS sequence"/>
</dbReference>
<gene>
    <name evidence="2" type="ORF">AWC38_SpisGene2235</name>
</gene>
<feature type="compositionally biased region" description="Basic and acidic residues" evidence="1">
    <location>
        <begin position="740"/>
        <end position="771"/>
    </location>
</feature>
<feature type="region of interest" description="Disordered" evidence="1">
    <location>
        <begin position="613"/>
        <end position="772"/>
    </location>
</feature>
<protein>
    <submittedName>
        <fullName evidence="2">Uncharacterized protein</fullName>
    </submittedName>
</protein>
<dbReference type="EMBL" id="LSMT01000017">
    <property type="protein sequence ID" value="PFX32944.1"/>
    <property type="molecule type" value="Genomic_DNA"/>
</dbReference>
<evidence type="ECO:0000313" key="3">
    <source>
        <dbReference type="Proteomes" id="UP000225706"/>
    </source>
</evidence>
<proteinExistence type="predicted"/>
<comment type="caution">
    <text evidence="2">The sequence shown here is derived from an EMBL/GenBank/DDBJ whole genome shotgun (WGS) entry which is preliminary data.</text>
</comment>
<dbReference type="AlphaFoldDB" id="A0A2B4SQJ4"/>
<evidence type="ECO:0000256" key="1">
    <source>
        <dbReference type="SAM" id="MobiDB-lite"/>
    </source>
</evidence>
<name>A0A2B4SQJ4_STYPI</name>
<feature type="compositionally biased region" description="Basic and acidic residues" evidence="1">
    <location>
        <begin position="662"/>
        <end position="686"/>
    </location>
</feature>
<dbReference type="OrthoDB" id="5988509at2759"/>
<evidence type="ECO:0000313" key="2">
    <source>
        <dbReference type="EMBL" id="PFX32944.1"/>
    </source>
</evidence>
<reference evidence="3" key="1">
    <citation type="journal article" date="2017" name="bioRxiv">
        <title>Comparative analysis of the genomes of Stylophora pistillata and Acropora digitifera provides evidence for extensive differences between species of corals.</title>
        <authorList>
            <person name="Voolstra C.R."/>
            <person name="Li Y."/>
            <person name="Liew Y.J."/>
            <person name="Baumgarten S."/>
            <person name="Zoccola D."/>
            <person name="Flot J.-F."/>
            <person name="Tambutte S."/>
            <person name="Allemand D."/>
            <person name="Aranda M."/>
        </authorList>
    </citation>
    <scope>NUCLEOTIDE SEQUENCE [LARGE SCALE GENOMIC DNA]</scope>
</reference>
<sequence length="804" mass="89684">MDDSQVADASASSTRSSGSSQKNSNIYEKDGKLVFDYGTRKAHAISNFTTEVTAQFTTPCGKNGFIFNIEPHSSCNKSWQCALTLAQLCNSNKVLDVLQPHCDDSLYYRAPRDAPHIDLGEYMYRQTEDFILTSDDHQTRTVASLYPGWQKDGTFILNEKIQVCAASKKLLPEDRRYVLFRKSKNIAQDRVDREILSKYMGSFSHEMNVNGLTDLLKAMRNLLTSNFAAACLALGGTSVSLGYQRIIQKGGECPVTLLTGDTETCKTTVLKACLSLVGNSDVKDYSAAKALDRSKLCDIPWAWDDPTDAKDVKDVVQALFNQAGKETVRSRGEPRSPPVISANFACLNDKRSFSRMAIILFERPNPILPSVEMEEKKAQLQLASRKAKIAIVEVLHLTEKFLINSSKEDRDLVSDQLENIFSKEFIRSIPSYKIVVWHTIELLKIAGMNNEIPKIWSYIESTLAPFIMAAYGASKKRCEDARFQATSAAAGPVPKKTEDVINSITRTIKSFDKRQHIKLLEIKSMKSVGFSYNTLAPLIGVHPRKLCDELLEIPGAKKGRHYYLHKDSPTTHFKTKKGIDQVGKSSFNKSISVPGSSLSTNFIELVERKYAGGQASENGCDGEQRKKERKSKNKGDQNKAECEEEESLDECKGDDEDESGGEEIRAESEGVERSMDGIKGEKNLDEKGEEESETDDSEGEESMDEKVGEETVDEGEGDDNQDGSDHEESQEESNGIDSEGECKGEDIHLHSKGIQSKDQRKDNNVNKEKIPVKRKYRVKTEAEKLKDGLSITASTLPLKRCRRI</sequence>